<dbReference type="GO" id="GO:0006572">
    <property type="term" value="P:L-tyrosine catabolic process"/>
    <property type="evidence" value="ECO:0007669"/>
    <property type="project" value="TreeGrafter"/>
</dbReference>
<evidence type="ECO:0000256" key="2">
    <source>
        <dbReference type="ARBA" id="ARBA00022898"/>
    </source>
</evidence>
<dbReference type="PANTHER" id="PTHR45744">
    <property type="entry name" value="TYROSINE AMINOTRANSFERASE"/>
    <property type="match status" value="1"/>
</dbReference>
<evidence type="ECO:0000259" key="3">
    <source>
        <dbReference type="Pfam" id="PF00155"/>
    </source>
</evidence>
<dbReference type="Gene3D" id="3.40.640.10">
    <property type="entry name" value="Type I PLP-dependent aspartate aminotransferase-like (Major domain)"/>
    <property type="match status" value="1"/>
</dbReference>
<dbReference type="SUPFAM" id="SSF53383">
    <property type="entry name" value="PLP-dependent transferases"/>
    <property type="match status" value="1"/>
</dbReference>
<dbReference type="EMBL" id="HACM01003183">
    <property type="protein sequence ID" value="CRZ03625.1"/>
    <property type="molecule type" value="Transcribed_RNA"/>
</dbReference>
<dbReference type="PROSITE" id="PS00105">
    <property type="entry name" value="AA_TRANSFER_CLASS_1"/>
    <property type="match status" value="1"/>
</dbReference>
<evidence type="ECO:0000256" key="1">
    <source>
        <dbReference type="ARBA" id="ARBA00007441"/>
    </source>
</evidence>
<evidence type="ECO:0000313" key="4">
    <source>
        <dbReference type="EMBL" id="CRZ03625.1"/>
    </source>
</evidence>
<dbReference type="GO" id="GO:0004838">
    <property type="term" value="F:L-tyrosine-2-oxoglutarate transaminase activity"/>
    <property type="evidence" value="ECO:0007669"/>
    <property type="project" value="TreeGrafter"/>
</dbReference>
<proteinExistence type="inferred from homology"/>
<accession>A0A0H5QN59</accession>
<dbReference type="PANTHER" id="PTHR45744:SF2">
    <property type="entry name" value="TYROSINE AMINOTRANSFERASE"/>
    <property type="match status" value="1"/>
</dbReference>
<dbReference type="InterPro" id="IPR015421">
    <property type="entry name" value="PyrdxlP-dep_Trfase_major"/>
</dbReference>
<organism evidence="4">
    <name type="scientific">Spongospora subterranea</name>
    <dbReference type="NCBI Taxonomy" id="70186"/>
    <lineage>
        <taxon>Eukaryota</taxon>
        <taxon>Sar</taxon>
        <taxon>Rhizaria</taxon>
        <taxon>Endomyxa</taxon>
        <taxon>Phytomyxea</taxon>
        <taxon>Plasmodiophorida</taxon>
        <taxon>Plasmodiophoridae</taxon>
        <taxon>Spongospora</taxon>
    </lineage>
</organism>
<dbReference type="InterPro" id="IPR015424">
    <property type="entry name" value="PyrdxlP-dep_Trfase"/>
</dbReference>
<keyword evidence="2" id="KW-0663">Pyridoxal phosphate</keyword>
<reference evidence="4" key="1">
    <citation type="submission" date="2015-04" db="EMBL/GenBank/DDBJ databases">
        <title>The genome sequence of the plant pathogenic Rhizarian Plasmodiophora brassicae reveals insights in its biotrophic life cycle and the origin of chitin synthesis.</title>
        <authorList>
            <person name="Schwelm A."/>
            <person name="Fogelqvist J."/>
            <person name="Knaust A."/>
            <person name="Julke S."/>
            <person name="Lilja T."/>
            <person name="Dhandapani V."/>
            <person name="Bonilla-Rosso G."/>
            <person name="Karlsson M."/>
            <person name="Shevchenko A."/>
            <person name="Choi S.R."/>
            <person name="Kim H.G."/>
            <person name="Park J.Y."/>
            <person name="Lim Y.P."/>
            <person name="Ludwig-Muller J."/>
            <person name="Dixelius C."/>
        </authorList>
    </citation>
    <scope>NUCLEOTIDE SEQUENCE</scope>
    <source>
        <tissue evidence="4">Potato root galls</tissue>
    </source>
</reference>
<dbReference type="GO" id="GO:0030170">
    <property type="term" value="F:pyridoxal phosphate binding"/>
    <property type="evidence" value="ECO:0007669"/>
    <property type="project" value="InterPro"/>
</dbReference>
<sequence length="120" mass="13224">DLDHAETLMANGNVRVLILNNPSNPCGHRLCIVSDEIYAELVFSDDIQFHSLSSLSEDVPVLTVAGMAKEFLVPGWRMGWILIHDRHDQLRDVRKALTATSQLILGPNSLVQAALPAIIN</sequence>
<protein>
    <recommendedName>
        <fullName evidence="3">Aminotransferase class I/classII large domain-containing protein</fullName>
    </recommendedName>
</protein>
<feature type="domain" description="Aminotransferase class I/classII large" evidence="3">
    <location>
        <begin position="28"/>
        <end position="118"/>
    </location>
</feature>
<dbReference type="Pfam" id="PF00155">
    <property type="entry name" value="Aminotran_1_2"/>
    <property type="match status" value="1"/>
</dbReference>
<dbReference type="InterPro" id="IPR004839">
    <property type="entry name" value="Aminotransferase_I/II_large"/>
</dbReference>
<dbReference type="AlphaFoldDB" id="A0A0H5QN59"/>
<comment type="similarity">
    <text evidence="1">Belongs to the class-I pyridoxal-phosphate-dependent aminotransferase family.</text>
</comment>
<feature type="non-terminal residue" evidence="4">
    <location>
        <position position="1"/>
    </location>
</feature>
<dbReference type="InterPro" id="IPR004838">
    <property type="entry name" value="NHTrfase_class1_PyrdxlP-BS"/>
</dbReference>
<feature type="non-terminal residue" evidence="4">
    <location>
        <position position="120"/>
    </location>
</feature>
<name>A0A0H5QN59_9EUKA</name>